<protein>
    <submittedName>
        <fullName evidence="2">Pimeloyl-ACP methyl ester carboxylesterase</fullName>
    </submittedName>
</protein>
<dbReference type="InterPro" id="IPR050266">
    <property type="entry name" value="AB_hydrolase_sf"/>
</dbReference>
<dbReference type="InterPro" id="IPR000073">
    <property type="entry name" value="AB_hydrolase_1"/>
</dbReference>
<dbReference type="Proteomes" id="UP000585681">
    <property type="component" value="Unassembled WGS sequence"/>
</dbReference>
<sequence length="236" mass="25580">MAETLLLLPGMMCDARVFSDQILGFDDLCAVQLVPVWNDGSVTAMARGVLEGAPQRFALAGHGLGGLVALDILRQAPGRVTRVALMGCTPLAETPQEAAAREPRIVAAQAGQLERALREEFPTGCFAPGPDRALMQDAMVEMGLRLGPEVFVRQSRALQRRPDQQKVLRQLRAPALVICGAHDTLTPPRRHEFMAGLIPHATLEVIGEAGHMPLLETPEAVTEALRRWMSAPFRLG</sequence>
<evidence type="ECO:0000313" key="2">
    <source>
        <dbReference type="EMBL" id="MBB4022977.1"/>
    </source>
</evidence>
<accession>A0A840CLR6</accession>
<keyword evidence="3" id="KW-1185">Reference proteome</keyword>
<organism evidence="2 3">
    <name type="scientific">Actibacterium naphthalenivorans</name>
    <dbReference type="NCBI Taxonomy" id="1614693"/>
    <lineage>
        <taxon>Bacteria</taxon>
        <taxon>Pseudomonadati</taxon>
        <taxon>Pseudomonadota</taxon>
        <taxon>Alphaproteobacteria</taxon>
        <taxon>Rhodobacterales</taxon>
        <taxon>Roseobacteraceae</taxon>
        <taxon>Actibacterium</taxon>
    </lineage>
</organism>
<dbReference type="SUPFAM" id="SSF53474">
    <property type="entry name" value="alpha/beta-Hydrolases"/>
    <property type="match status" value="1"/>
</dbReference>
<dbReference type="EMBL" id="JACIEQ010000004">
    <property type="protein sequence ID" value="MBB4022977.1"/>
    <property type="molecule type" value="Genomic_DNA"/>
</dbReference>
<dbReference type="Gene3D" id="3.40.50.1820">
    <property type="entry name" value="alpha/beta hydrolase"/>
    <property type="match status" value="1"/>
</dbReference>
<dbReference type="RefSeq" id="WP_037206096.1">
    <property type="nucleotide sequence ID" value="NZ_JACIEQ010000004.1"/>
</dbReference>
<evidence type="ECO:0000259" key="1">
    <source>
        <dbReference type="Pfam" id="PF12697"/>
    </source>
</evidence>
<reference evidence="2" key="1">
    <citation type="submission" date="2020-08" db="EMBL/GenBank/DDBJ databases">
        <title>Genomic Encyclopedia of Type Strains, Phase IV (KMG-IV): sequencing the most valuable type-strain genomes for metagenomic binning, comparative biology and taxonomic classification.</title>
        <authorList>
            <person name="Goeker M."/>
        </authorList>
    </citation>
    <scope>NUCLEOTIDE SEQUENCE [LARGE SCALE GENOMIC DNA]</scope>
    <source>
        <strain evidence="2">DSM 105040</strain>
    </source>
</reference>
<dbReference type="Pfam" id="PF12697">
    <property type="entry name" value="Abhydrolase_6"/>
    <property type="match status" value="1"/>
</dbReference>
<dbReference type="PANTHER" id="PTHR43798:SF29">
    <property type="entry name" value="AB HYDROLASE-1 DOMAIN-CONTAINING PROTEIN"/>
    <property type="match status" value="1"/>
</dbReference>
<dbReference type="AlphaFoldDB" id="A0A840CLR6"/>
<name>A0A840CLR6_9RHOB</name>
<feature type="domain" description="AB hydrolase-1" evidence="1">
    <location>
        <begin position="44"/>
        <end position="223"/>
    </location>
</feature>
<gene>
    <name evidence="2" type="ORF">GGR17_002799</name>
</gene>
<dbReference type="InterPro" id="IPR029058">
    <property type="entry name" value="AB_hydrolase_fold"/>
</dbReference>
<comment type="caution">
    <text evidence="2">The sequence shown here is derived from an EMBL/GenBank/DDBJ whole genome shotgun (WGS) entry which is preliminary data.</text>
</comment>
<proteinExistence type="predicted"/>
<dbReference type="PANTHER" id="PTHR43798">
    <property type="entry name" value="MONOACYLGLYCEROL LIPASE"/>
    <property type="match status" value="1"/>
</dbReference>
<evidence type="ECO:0000313" key="3">
    <source>
        <dbReference type="Proteomes" id="UP000585681"/>
    </source>
</evidence>